<feature type="region of interest" description="Disordered" evidence="1">
    <location>
        <begin position="240"/>
        <end position="304"/>
    </location>
</feature>
<dbReference type="KEGG" id="dmm:dnm_064500"/>
<reference evidence="2" key="1">
    <citation type="journal article" date="2021" name="Microb. Physiol.">
        <title>Proteogenomic Insights into the Physiology of Marine, Sulfate-Reducing, Filamentous Desulfonema limicola and Desulfonema magnum.</title>
        <authorList>
            <person name="Schnaars V."/>
            <person name="Wohlbrand L."/>
            <person name="Scheve S."/>
            <person name="Hinrichs C."/>
            <person name="Reinhardt R."/>
            <person name="Rabus R."/>
        </authorList>
    </citation>
    <scope>NUCLEOTIDE SEQUENCE</scope>
    <source>
        <strain evidence="2">4be13</strain>
    </source>
</reference>
<sequence>MSYGEFTLKEIKSKFGIRIKGEDSLFSEVQKSNLSDFLSEALETGVPLARGIGTDKARSEFIIAPVLAEVRKMLKNKISLFSGINFNVNQRRGLSGLCDFILTPCEQQLELTMPVLTVVAAKNENINAGIPQCMAEMIGSRIFNAREGNGIKYVFGCVTTGTVWKFLKYNKGTIFVDIDDYYIREVNKILGIFLEIMSLFIFRLTVFPCSVTSKGLLYNSQQLERIINAGEKSGRILQKTAAANSQKTHRTYAPAENSQKSDENGAALPHSQKTDKAERVARDSQQTDVKKIVVGNQANKNTPD</sequence>
<evidence type="ECO:0000313" key="3">
    <source>
        <dbReference type="Proteomes" id="UP000663722"/>
    </source>
</evidence>
<name>A0A975GQZ1_9BACT</name>
<dbReference type="Proteomes" id="UP000663722">
    <property type="component" value="Chromosome"/>
</dbReference>
<accession>A0A975GQZ1</accession>
<gene>
    <name evidence="2" type="ORF">dnm_064500</name>
</gene>
<evidence type="ECO:0000256" key="1">
    <source>
        <dbReference type="SAM" id="MobiDB-lite"/>
    </source>
</evidence>
<dbReference type="RefSeq" id="WP_207678614.1">
    <property type="nucleotide sequence ID" value="NZ_CP061800.1"/>
</dbReference>
<dbReference type="EMBL" id="CP061800">
    <property type="protein sequence ID" value="QTA90389.1"/>
    <property type="molecule type" value="Genomic_DNA"/>
</dbReference>
<feature type="compositionally biased region" description="Basic and acidic residues" evidence="1">
    <location>
        <begin position="272"/>
        <end position="282"/>
    </location>
</feature>
<keyword evidence="3" id="KW-1185">Reference proteome</keyword>
<proteinExistence type="predicted"/>
<evidence type="ECO:0000313" key="2">
    <source>
        <dbReference type="EMBL" id="QTA90389.1"/>
    </source>
</evidence>
<organism evidence="2 3">
    <name type="scientific">Desulfonema magnum</name>
    <dbReference type="NCBI Taxonomy" id="45655"/>
    <lineage>
        <taxon>Bacteria</taxon>
        <taxon>Pseudomonadati</taxon>
        <taxon>Thermodesulfobacteriota</taxon>
        <taxon>Desulfobacteria</taxon>
        <taxon>Desulfobacterales</taxon>
        <taxon>Desulfococcaceae</taxon>
        <taxon>Desulfonema</taxon>
    </lineage>
</organism>
<protein>
    <submittedName>
        <fullName evidence="2">Uncharacterized protein</fullName>
    </submittedName>
</protein>
<dbReference type="AlphaFoldDB" id="A0A975GQZ1"/>